<proteinExistence type="predicted"/>
<dbReference type="Gene3D" id="1.25.10.10">
    <property type="entry name" value="Leucine-rich Repeat Variant"/>
    <property type="match status" value="1"/>
</dbReference>
<name>A0A3S5AJ42_9PLAT</name>
<dbReference type="EMBL" id="CAAALY010257182">
    <property type="protein sequence ID" value="VEL38196.1"/>
    <property type="molecule type" value="Genomic_DNA"/>
</dbReference>
<evidence type="ECO:0000313" key="1">
    <source>
        <dbReference type="EMBL" id="VEL38196.1"/>
    </source>
</evidence>
<dbReference type="Proteomes" id="UP000784294">
    <property type="component" value="Unassembled WGS sequence"/>
</dbReference>
<dbReference type="OrthoDB" id="1683831at2759"/>
<keyword evidence="2" id="KW-1185">Reference proteome</keyword>
<dbReference type="PANTHER" id="PTHR46241:SF1">
    <property type="entry name" value="OUTER DYNEIN ARM-DOCKING COMPLEX SUBUNIT 2"/>
    <property type="match status" value="1"/>
</dbReference>
<dbReference type="InterPro" id="IPR016024">
    <property type="entry name" value="ARM-type_fold"/>
</dbReference>
<dbReference type="PANTHER" id="PTHR46241">
    <property type="entry name" value="ARMADILLO REPEAT-CONTAINING PROTEIN 4 ARMC4"/>
    <property type="match status" value="1"/>
</dbReference>
<dbReference type="AlphaFoldDB" id="A0A3S5AJ42"/>
<dbReference type="Pfam" id="PF00514">
    <property type="entry name" value="Arm"/>
    <property type="match status" value="1"/>
</dbReference>
<dbReference type="InterPro" id="IPR000225">
    <property type="entry name" value="Armadillo"/>
</dbReference>
<dbReference type="SUPFAM" id="SSF48371">
    <property type="entry name" value="ARM repeat"/>
    <property type="match status" value="1"/>
</dbReference>
<dbReference type="InterPro" id="IPR011989">
    <property type="entry name" value="ARM-like"/>
</dbReference>
<evidence type="ECO:0008006" key="3">
    <source>
        <dbReference type="Google" id="ProtNLM"/>
    </source>
</evidence>
<organism evidence="1 2">
    <name type="scientific">Protopolystoma xenopodis</name>
    <dbReference type="NCBI Taxonomy" id="117903"/>
    <lineage>
        <taxon>Eukaryota</taxon>
        <taxon>Metazoa</taxon>
        <taxon>Spiralia</taxon>
        <taxon>Lophotrochozoa</taxon>
        <taxon>Platyhelminthes</taxon>
        <taxon>Monogenea</taxon>
        <taxon>Polyopisthocotylea</taxon>
        <taxon>Polystomatidea</taxon>
        <taxon>Polystomatidae</taxon>
        <taxon>Protopolystoma</taxon>
    </lineage>
</organism>
<protein>
    <recommendedName>
        <fullName evidence="3">Armadillo repeat-containing domain-containing protein</fullName>
    </recommendedName>
</protein>
<gene>
    <name evidence="1" type="ORF">PXEA_LOCUS31636</name>
</gene>
<sequence length="69" mass="7173">MNNSVLPQVLVNVVGALGELAKAPTNRAAIRKANGMAPLVALLTGTNQELLINTTRAIGKCAEESENMA</sequence>
<comment type="caution">
    <text evidence="1">The sequence shown here is derived from an EMBL/GenBank/DDBJ whole genome shotgun (WGS) entry which is preliminary data.</text>
</comment>
<reference evidence="1" key="1">
    <citation type="submission" date="2018-11" db="EMBL/GenBank/DDBJ databases">
        <authorList>
            <consortium name="Pathogen Informatics"/>
        </authorList>
    </citation>
    <scope>NUCLEOTIDE SEQUENCE</scope>
</reference>
<accession>A0A3S5AJ42</accession>
<evidence type="ECO:0000313" key="2">
    <source>
        <dbReference type="Proteomes" id="UP000784294"/>
    </source>
</evidence>